<evidence type="ECO:0000256" key="1">
    <source>
        <dbReference type="ARBA" id="ARBA00006484"/>
    </source>
</evidence>
<dbReference type="Proteomes" id="UP000686327">
    <property type="component" value="Unassembled WGS sequence"/>
</dbReference>
<keyword evidence="2" id="KW-0560">Oxidoreductase</keyword>
<gene>
    <name evidence="3" type="ORF">KC222_01510</name>
</gene>
<organism evidence="3 4">
    <name type="scientific">Cedecea davisae</name>
    <dbReference type="NCBI Taxonomy" id="158484"/>
    <lineage>
        <taxon>Bacteria</taxon>
        <taxon>Pseudomonadati</taxon>
        <taxon>Pseudomonadota</taxon>
        <taxon>Gammaproteobacteria</taxon>
        <taxon>Enterobacterales</taxon>
        <taxon>Enterobacteriaceae</taxon>
        <taxon>Cedecea</taxon>
    </lineage>
</organism>
<proteinExistence type="inferred from homology"/>
<evidence type="ECO:0000313" key="3">
    <source>
        <dbReference type="EMBL" id="MBU4680688.1"/>
    </source>
</evidence>
<evidence type="ECO:0000313" key="4">
    <source>
        <dbReference type="Proteomes" id="UP000686327"/>
    </source>
</evidence>
<dbReference type="Pfam" id="PF00106">
    <property type="entry name" value="adh_short"/>
    <property type="match status" value="1"/>
</dbReference>
<name>A0ABS6DC35_9ENTR</name>
<evidence type="ECO:0000256" key="2">
    <source>
        <dbReference type="ARBA" id="ARBA00023002"/>
    </source>
</evidence>
<accession>A0ABS6DC35</accession>
<dbReference type="EMBL" id="JAGRYU010000002">
    <property type="protein sequence ID" value="MBU4680688.1"/>
    <property type="molecule type" value="Genomic_DNA"/>
</dbReference>
<comment type="caution">
    <text evidence="3">The sequence shown here is derived from an EMBL/GenBank/DDBJ whole genome shotgun (WGS) entry which is preliminary data.</text>
</comment>
<dbReference type="PANTHER" id="PTHR43976">
    <property type="entry name" value="SHORT CHAIN DEHYDROGENASE"/>
    <property type="match status" value="1"/>
</dbReference>
<dbReference type="CDD" id="cd05374">
    <property type="entry name" value="17beta-HSD-like_SDR_c"/>
    <property type="match status" value="1"/>
</dbReference>
<dbReference type="InterPro" id="IPR051911">
    <property type="entry name" value="SDR_oxidoreductase"/>
</dbReference>
<protein>
    <submittedName>
        <fullName evidence="3">SDR family NAD(P)-dependent oxidoreductase</fullName>
    </submittedName>
</protein>
<keyword evidence="4" id="KW-1185">Reference proteome</keyword>
<comment type="similarity">
    <text evidence="1">Belongs to the short-chain dehydrogenases/reductases (SDR) family.</text>
</comment>
<reference evidence="4" key="2">
    <citation type="submission" date="2023-07" db="EMBL/GenBank/DDBJ databases">
        <title>Cedecea davisae an AmpC producer and its therapeutic implications.</title>
        <authorList>
            <person name="Notter J."/>
        </authorList>
    </citation>
    <scope>NUCLEOTIDE SEQUENCE [LARGE SCALE GENOMIC DNA]</scope>
    <source>
        <strain evidence="4">1</strain>
    </source>
</reference>
<reference evidence="3 4" key="1">
    <citation type="submission" date="2021-04" db="EMBL/GenBank/DDBJ databases">
        <authorList>
            <person name="Seiffert S.N."/>
        </authorList>
    </citation>
    <scope>NUCLEOTIDE SEQUENCE [LARGE SCALE GENOMIC DNA]</scope>
    <source>
        <strain evidence="3 4">1</strain>
    </source>
</reference>
<dbReference type="PANTHER" id="PTHR43976:SF16">
    <property type="entry name" value="SHORT-CHAIN DEHYDROGENASE_REDUCTASE FAMILY PROTEIN"/>
    <property type="match status" value="1"/>
</dbReference>
<dbReference type="InterPro" id="IPR002347">
    <property type="entry name" value="SDR_fam"/>
</dbReference>
<sequence length="293" mass="31891">MQRLLTKGKKMTSKTEKWFITGASGGLGLALTRRVLEAGHTVVAAVRNPAALAELSQQFSSQLIVEKLDVTDFASLPEITKKHADSDIIVNNAGGAIIGAMEEFSEQEIDHQFALNLLSPVHITRAFLPALRAKKQGRLIYVSSMGGRVAFPGGAFYHAAKYGLEGFAETVAQEVAEFNIKVQIIEPGSIKTNFQANVRWTEETAAYKEGTVGQLRRWIAEHGEESNSGDPVKMANAIYTLSQQPEPELRTVLGADAFQILKGSYQKSLQSLESQQEISVSVAIEGKTGFIPE</sequence>